<dbReference type="PANTHER" id="PTHR31845:SF17">
    <property type="entry name" value="ZN(II)2CYS6 TRANSCRIPTION FACTOR (EUROFUNG)"/>
    <property type="match status" value="1"/>
</dbReference>
<evidence type="ECO:0000256" key="4">
    <source>
        <dbReference type="ARBA" id="ARBA00023163"/>
    </source>
</evidence>
<protein>
    <recommendedName>
        <fullName evidence="7">Xylanolytic transcriptional activator regulatory domain-containing protein</fullName>
    </recommendedName>
</protein>
<sequence length="551" mass="61017">MGRISKSRLVSPTPAPASLVTKDSERSMQVGTSLTPVSQTHEEGSPVESSNLQPSGLLNREAMVGKFSLKCILDTGDGDNSESQADVSLVSADDPIALGLVNLSVARCLFDNFMNALNPYICQLDPILHTFAYVREQSPFLFTAMLAMSAKAFDTTMYRPLYDHAHHLMGINFCRGTKSTECAQAILILTYWKEPQDTRAWMLLGYVIRMCIDLGWHKLEGPASGHPQVMDNAERRRARNIERTCISLQTGKPYMIERTDFIDLIDSWCADSMSTANDCFLGALVKLRLETSAVFSLLGFGQRRGQATSLHDVESLLTLIDGRIHSWENRWMKSVMKMEPTEDDGSCHHFLVRFYGTHLRLQLFSLPLQQILALNGPDSSPSLDLLWVAYSSAMDLLQAVSRHSSRLYFAQDSIHVMIAYAAAFLIKLLLLAPESMVSKIESSTIDAIRNAAFAFSQQSAPPGSSCALQAGFLGKITSNLMAKRKDNSHESSRLTPATADADADQIQAQEPDWFTFEGVETTFDVQFDSDETWAAMLARAGFSTEDGVFLT</sequence>
<accession>A0ABR1HNK5</accession>
<feature type="region of interest" description="Disordered" evidence="6">
    <location>
        <begin position="1"/>
        <end position="55"/>
    </location>
</feature>
<evidence type="ECO:0000256" key="5">
    <source>
        <dbReference type="ARBA" id="ARBA00023242"/>
    </source>
</evidence>
<evidence type="ECO:0000313" key="9">
    <source>
        <dbReference type="Proteomes" id="UP001498476"/>
    </source>
</evidence>
<comment type="subcellular location">
    <subcellularLocation>
        <location evidence="1">Nucleus</location>
    </subcellularLocation>
</comment>
<evidence type="ECO:0000313" key="8">
    <source>
        <dbReference type="EMBL" id="KAK7422815.1"/>
    </source>
</evidence>
<evidence type="ECO:0000259" key="7">
    <source>
        <dbReference type="Pfam" id="PF04082"/>
    </source>
</evidence>
<evidence type="ECO:0000256" key="3">
    <source>
        <dbReference type="ARBA" id="ARBA00023125"/>
    </source>
</evidence>
<organism evidence="8 9">
    <name type="scientific">Neonectria punicea</name>
    <dbReference type="NCBI Taxonomy" id="979145"/>
    <lineage>
        <taxon>Eukaryota</taxon>
        <taxon>Fungi</taxon>
        <taxon>Dikarya</taxon>
        <taxon>Ascomycota</taxon>
        <taxon>Pezizomycotina</taxon>
        <taxon>Sordariomycetes</taxon>
        <taxon>Hypocreomycetidae</taxon>
        <taxon>Hypocreales</taxon>
        <taxon>Nectriaceae</taxon>
        <taxon>Neonectria</taxon>
    </lineage>
</organism>
<evidence type="ECO:0000256" key="1">
    <source>
        <dbReference type="ARBA" id="ARBA00004123"/>
    </source>
</evidence>
<keyword evidence="2" id="KW-0805">Transcription regulation</keyword>
<feature type="compositionally biased region" description="Polar residues" evidence="6">
    <location>
        <begin position="27"/>
        <end position="39"/>
    </location>
</feature>
<gene>
    <name evidence="8" type="ORF">QQX98_001377</name>
</gene>
<dbReference type="Pfam" id="PF04082">
    <property type="entry name" value="Fungal_trans"/>
    <property type="match status" value="1"/>
</dbReference>
<dbReference type="InterPro" id="IPR051089">
    <property type="entry name" value="prtT"/>
</dbReference>
<feature type="domain" description="Xylanolytic transcriptional activator regulatory" evidence="7">
    <location>
        <begin position="136"/>
        <end position="237"/>
    </location>
</feature>
<proteinExistence type="predicted"/>
<keyword evidence="4" id="KW-0804">Transcription</keyword>
<dbReference type="EMBL" id="JAZAVJ010000013">
    <property type="protein sequence ID" value="KAK7422815.1"/>
    <property type="molecule type" value="Genomic_DNA"/>
</dbReference>
<evidence type="ECO:0000256" key="6">
    <source>
        <dbReference type="SAM" id="MobiDB-lite"/>
    </source>
</evidence>
<dbReference type="InterPro" id="IPR007219">
    <property type="entry name" value="XnlR_reg_dom"/>
</dbReference>
<reference evidence="8 9" key="1">
    <citation type="journal article" date="2025" name="Microbiol. Resour. Announc.">
        <title>Draft genome sequences for Neonectria magnoliae and Neonectria punicea, canker pathogens of Liriodendron tulipifera and Acer saccharum in West Virginia.</title>
        <authorList>
            <person name="Petronek H.M."/>
            <person name="Kasson M.T."/>
            <person name="Metheny A.M."/>
            <person name="Stauder C.M."/>
            <person name="Lovett B."/>
            <person name="Lynch S.C."/>
            <person name="Garnas J.R."/>
            <person name="Kasson L.R."/>
            <person name="Stajich J.E."/>
        </authorList>
    </citation>
    <scope>NUCLEOTIDE SEQUENCE [LARGE SCALE GENOMIC DNA]</scope>
    <source>
        <strain evidence="8 9">NRRL 64653</strain>
    </source>
</reference>
<dbReference type="Proteomes" id="UP001498476">
    <property type="component" value="Unassembled WGS sequence"/>
</dbReference>
<keyword evidence="3" id="KW-0238">DNA-binding</keyword>
<dbReference type="CDD" id="cd12148">
    <property type="entry name" value="fungal_TF_MHR"/>
    <property type="match status" value="1"/>
</dbReference>
<dbReference type="PANTHER" id="PTHR31845">
    <property type="entry name" value="FINGER DOMAIN PROTEIN, PUTATIVE-RELATED"/>
    <property type="match status" value="1"/>
</dbReference>
<keyword evidence="5" id="KW-0539">Nucleus</keyword>
<keyword evidence="9" id="KW-1185">Reference proteome</keyword>
<evidence type="ECO:0000256" key="2">
    <source>
        <dbReference type="ARBA" id="ARBA00023015"/>
    </source>
</evidence>
<name>A0ABR1HNK5_9HYPO</name>
<comment type="caution">
    <text evidence="8">The sequence shown here is derived from an EMBL/GenBank/DDBJ whole genome shotgun (WGS) entry which is preliminary data.</text>
</comment>